<dbReference type="EMBL" id="JBBWWR010000010">
    <property type="protein sequence ID" value="KAK8960786.1"/>
    <property type="molecule type" value="Genomic_DNA"/>
</dbReference>
<evidence type="ECO:0000313" key="1">
    <source>
        <dbReference type="EMBL" id="KAK8960786.1"/>
    </source>
</evidence>
<dbReference type="Proteomes" id="UP001412067">
    <property type="component" value="Unassembled WGS sequence"/>
</dbReference>
<sequence length="94" mass="10544">MKACGLFFREQKKQRTCCLLLANLADLAELFIANNSVVVEKELGRTFSAPRIYRRFLSFSVPSARKKQKRKSISSPIPYLPEATSSFALPYAGA</sequence>
<proteinExistence type="predicted"/>
<organism evidence="1 2">
    <name type="scientific">Platanthera guangdongensis</name>
    <dbReference type="NCBI Taxonomy" id="2320717"/>
    <lineage>
        <taxon>Eukaryota</taxon>
        <taxon>Viridiplantae</taxon>
        <taxon>Streptophyta</taxon>
        <taxon>Embryophyta</taxon>
        <taxon>Tracheophyta</taxon>
        <taxon>Spermatophyta</taxon>
        <taxon>Magnoliopsida</taxon>
        <taxon>Liliopsida</taxon>
        <taxon>Asparagales</taxon>
        <taxon>Orchidaceae</taxon>
        <taxon>Orchidoideae</taxon>
        <taxon>Orchideae</taxon>
        <taxon>Orchidinae</taxon>
        <taxon>Platanthera</taxon>
    </lineage>
</organism>
<evidence type="ECO:0000313" key="2">
    <source>
        <dbReference type="Proteomes" id="UP001412067"/>
    </source>
</evidence>
<comment type="caution">
    <text evidence="1">The sequence shown here is derived from an EMBL/GenBank/DDBJ whole genome shotgun (WGS) entry which is preliminary data.</text>
</comment>
<accession>A0ABR2MAW3</accession>
<protein>
    <submittedName>
        <fullName evidence="1">Uncharacterized protein</fullName>
    </submittedName>
</protein>
<gene>
    <name evidence="1" type="ORF">KSP40_PGU017657</name>
</gene>
<name>A0ABR2MAW3_9ASPA</name>
<reference evidence="1 2" key="1">
    <citation type="journal article" date="2022" name="Nat. Plants">
        <title>Genomes of leafy and leafless Platanthera orchids illuminate the evolution of mycoheterotrophy.</title>
        <authorList>
            <person name="Li M.H."/>
            <person name="Liu K.W."/>
            <person name="Li Z."/>
            <person name="Lu H.C."/>
            <person name="Ye Q.L."/>
            <person name="Zhang D."/>
            <person name="Wang J.Y."/>
            <person name="Li Y.F."/>
            <person name="Zhong Z.M."/>
            <person name="Liu X."/>
            <person name="Yu X."/>
            <person name="Liu D.K."/>
            <person name="Tu X.D."/>
            <person name="Liu B."/>
            <person name="Hao Y."/>
            <person name="Liao X.Y."/>
            <person name="Jiang Y.T."/>
            <person name="Sun W.H."/>
            <person name="Chen J."/>
            <person name="Chen Y.Q."/>
            <person name="Ai Y."/>
            <person name="Zhai J.W."/>
            <person name="Wu S.S."/>
            <person name="Zhou Z."/>
            <person name="Hsiao Y.Y."/>
            <person name="Wu W.L."/>
            <person name="Chen Y.Y."/>
            <person name="Lin Y.F."/>
            <person name="Hsu J.L."/>
            <person name="Li C.Y."/>
            <person name="Wang Z.W."/>
            <person name="Zhao X."/>
            <person name="Zhong W.Y."/>
            <person name="Ma X.K."/>
            <person name="Ma L."/>
            <person name="Huang J."/>
            <person name="Chen G.Z."/>
            <person name="Huang M.Z."/>
            <person name="Huang L."/>
            <person name="Peng D.H."/>
            <person name="Luo Y.B."/>
            <person name="Zou S.Q."/>
            <person name="Chen S.P."/>
            <person name="Lan S."/>
            <person name="Tsai W.C."/>
            <person name="Van de Peer Y."/>
            <person name="Liu Z.J."/>
        </authorList>
    </citation>
    <scope>NUCLEOTIDE SEQUENCE [LARGE SCALE GENOMIC DNA]</scope>
    <source>
        <strain evidence="1">Lor288</strain>
    </source>
</reference>
<keyword evidence="2" id="KW-1185">Reference proteome</keyword>